<protein>
    <recommendedName>
        <fullName evidence="5">HdeD family acid-resistance protein</fullName>
    </recommendedName>
</protein>
<name>A0A9W6NIX7_9ACTN</name>
<feature type="compositionally biased region" description="Basic residues" evidence="1">
    <location>
        <begin position="1"/>
        <end position="11"/>
    </location>
</feature>
<feature type="transmembrane region" description="Helical" evidence="2">
    <location>
        <begin position="58"/>
        <end position="78"/>
    </location>
</feature>
<feature type="transmembrane region" description="Helical" evidence="2">
    <location>
        <begin position="116"/>
        <end position="138"/>
    </location>
</feature>
<evidence type="ECO:0000313" key="3">
    <source>
        <dbReference type="EMBL" id="GLK99334.1"/>
    </source>
</evidence>
<reference evidence="3" key="1">
    <citation type="journal article" date="2014" name="Int. J. Syst. Evol. Microbiol.">
        <title>Complete genome sequence of Corynebacterium casei LMG S-19264T (=DSM 44701T), isolated from a smear-ripened cheese.</title>
        <authorList>
            <consortium name="US DOE Joint Genome Institute (JGI-PGF)"/>
            <person name="Walter F."/>
            <person name="Albersmeier A."/>
            <person name="Kalinowski J."/>
            <person name="Ruckert C."/>
        </authorList>
    </citation>
    <scope>NUCLEOTIDE SEQUENCE</scope>
    <source>
        <strain evidence="3">VKM Ac-1321</strain>
    </source>
</reference>
<sequence>MTTFPWHHRGEHRPAAGTTSTSAGSQSATEAFWQVLWLGLITAAFGIAVLAWPSHTLHLISLLAGVWLVVAGALRLAGAFKRDATVGRRLVLGSLGILLIVGGIACLRNLATGVTILAGIIGLAWLLSGMAQVAIGLLARGALRIWLVAVGAASLLVGLAFLLWPGLSLAAMVLLTGITALIIGVAEVTVAFQLKGAGSDRTAATPHDGGQLR</sequence>
<dbReference type="PANTHER" id="PTHR34989:SF1">
    <property type="entry name" value="PROTEIN HDED"/>
    <property type="match status" value="1"/>
</dbReference>
<comment type="caution">
    <text evidence="3">The sequence shown here is derived from an EMBL/GenBank/DDBJ whole genome shotgun (WGS) entry which is preliminary data.</text>
</comment>
<keyword evidence="2" id="KW-0472">Membrane</keyword>
<keyword evidence="2" id="KW-0812">Transmembrane</keyword>
<feature type="transmembrane region" description="Helical" evidence="2">
    <location>
        <begin position="145"/>
        <end position="164"/>
    </location>
</feature>
<dbReference type="EMBL" id="BSFP01000003">
    <property type="protein sequence ID" value="GLK99334.1"/>
    <property type="molecule type" value="Genomic_DNA"/>
</dbReference>
<evidence type="ECO:0000313" key="4">
    <source>
        <dbReference type="Proteomes" id="UP001143480"/>
    </source>
</evidence>
<accession>A0A9W6NIX7</accession>
<evidence type="ECO:0000256" key="2">
    <source>
        <dbReference type="SAM" id="Phobius"/>
    </source>
</evidence>
<dbReference type="Proteomes" id="UP001143480">
    <property type="component" value="Unassembled WGS sequence"/>
</dbReference>
<dbReference type="AlphaFoldDB" id="A0A9W6NIX7"/>
<feature type="transmembrane region" description="Helical" evidence="2">
    <location>
        <begin position="170"/>
        <end position="192"/>
    </location>
</feature>
<dbReference type="InterPro" id="IPR005325">
    <property type="entry name" value="DUF308_memb"/>
</dbReference>
<dbReference type="InterPro" id="IPR052712">
    <property type="entry name" value="Acid_resist_chaperone_HdeD"/>
</dbReference>
<dbReference type="RefSeq" id="WP_271188990.1">
    <property type="nucleotide sequence ID" value="NZ_BSFP01000003.1"/>
</dbReference>
<dbReference type="Pfam" id="PF03729">
    <property type="entry name" value="DUF308"/>
    <property type="match status" value="2"/>
</dbReference>
<organism evidence="3 4">
    <name type="scientific">Dactylosporangium matsuzakiense</name>
    <dbReference type="NCBI Taxonomy" id="53360"/>
    <lineage>
        <taxon>Bacteria</taxon>
        <taxon>Bacillati</taxon>
        <taxon>Actinomycetota</taxon>
        <taxon>Actinomycetes</taxon>
        <taxon>Micromonosporales</taxon>
        <taxon>Micromonosporaceae</taxon>
        <taxon>Dactylosporangium</taxon>
    </lineage>
</organism>
<dbReference type="GO" id="GO:0005886">
    <property type="term" value="C:plasma membrane"/>
    <property type="evidence" value="ECO:0007669"/>
    <property type="project" value="TreeGrafter"/>
</dbReference>
<keyword evidence="4" id="KW-1185">Reference proteome</keyword>
<keyword evidence="2" id="KW-1133">Transmembrane helix</keyword>
<reference evidence="3" key="2">
    <citation type="submission" date="2023-01" db="EMBL/GenBank/DDBJ databases">
        <authorList>
            <person name="Sun Q."/>
            <person name="Evtushenko L."/>
        </authorList>
    </citation>
    <scope>NUCLEOTIDE SEQUENCE</scope>
    <source>
        <strain evidence="3">VKM Ac-1321</strain>
    </source>
</reference>
<feature type="region of interest" description="Disordered" evidence="1">
    <location>
        <begin position="1"/>
        <end position="23"/>
    </location>
</feature>
<evidence type="ECO:0008006" key="5">
    <source>
        <dbReference type="Google" id="ProtNLM"/>
    </source>
</evidence>
<gene>
    <name evidence="3" type="ORF">GCM10017581_010750</name>
</gene>
<feature type="transmembrane region" description="Helical" evidence="2">
    <location>
        <begin position="90"/>
        <end position="110"/>
    </location>
</feature>
<feature type="transmembrane region" description="Helical" evidence="2">
    <location>
        <begin position="31"/>
        <end position="52"/>
    </location>
</feature>
<evidence type="ECO:0000256" key="1">
    <source>
        <dbReference type="SAM" id="MobiDB-lite"/>
    </source>
</evidence>
<proteinExistence type="predicted"/>
<dbReference type="PANTHER" id="PTHR34989">
    <property type="entry name" value="PROTEIN HDED"/>
    <property type="match status" value="1"/>
</dbReference>